<dbReference type="Proteomes" id="UP000184031">
    <property type="component" value="Unassembled WGS sequence"/>
</dbReference>
<dbReference type="STRING" id="1055723.SAMN05216293_2553"/>
<evidence type="ECO:0008006" key="5">
    <source>
        <dbReference type="Google" id="ProtNLM"/>
    </source>
</evidence>
<dbReference type="AlphaFoldDB" id="A0A1M6XFG7"/>
<gene>
    <name evidence="1" type="ORF">SAMN04487891_10449</name>
    <name evidence="2" type="ORF">SAMN05216293_2553</name>
</gene>
<dbReference type="OrthoDB" id="21421at2"/>
<organism evidence="2 3">
    <name type="scientific">Flagellimonas taeanensis</name>
    <dbReference type="NCBI Taxonomy" id="1005926"/>
    <lineage>
        <taxon>Bacteria</taxon>
        <taxon>Pseudomonadati</taxon>
        <taxon>Bacteroidota</taxon>
        <taxon>Flavobacteriia</taxon>
        <taxon>Flavobacteriales</taxon>
        <taxon>Flavobacteriaceae</taxon>
        <taxon>Flagellimonas</taxon>
    </lineage>
</organism>
<evidence type="ECO:0000313" key="2">
    <source>
        <dbReference type="EMBL" id="SHL04555.1"/>
    </source>
</evidence>
<sequence>MYTRKLNEDIERFLGSYFRFEIVQSPQKGYVALGGQIAVLDRKDRFWGSFDVLILVNETEYPYTIPVVIEQSMVIDRDWNLHISKDGECCLDIPHKLQKLKRQGIVLEDFYQNVIYPFFANYHFKNATGAYANGEYRHDFDGIVQYYHEAFQLADFDHIIALLETALNGNKYEPNRTCRFCGGSKYKKCCRKIVYKLKSIEKSQLRLDLQLFKQYPPKGVLS</sequence>
<reference evidence="2 3" key="1">
    <citation type="submission" date="2016-11" db="EMBL/GenBank/DDBJ databases">
        <authorList>
            <person name="Varghese N."/>
            <person name="Submissions S."/>
        </authorList>
    </citation>
    <scope>NUCLEOTIDE SEQUENCE [LARGE SCALE GENOMIC DNA]</scope>
    <source>
        <strain evidence="2 3">CGMCC 1.12174</strain>
        <strain evidence="1 4">DSM 26351</strain>
    </source>
</reference>
<dbReference type="EMBL" id="FOKU01000004">
    <property type="protein sequence ID" value="SFB95314.1"/>
    <property type="molecule type" value="Genomic_DNA"/>
</dbReference>
<dbReference type="RefSeq" id="WP_072880366.1">
    <property type="nucleotide sequence ID" value="NZ_FOKU01000004.1"/>
</dbReference>
<dbReference type="Proteomes" id="UP000198940">
    <property type="component" value="Unassembled WGS sequence"/>
</dbReference>
<protein>
    <recommendedName>
        <fullName evidence="5">SEC-C motif-containing protein</fullName>
    </recommendedName>
</protein>
<evidence type="ECO:0000313" key="3">
    <source>
        <dbReference type="Proteomes" id="UP000184031"/>
    </source>
</evidence>
<evidence type="ECO:0000313" key="1">
    <source>
        <dbReference type="EMBL" id="SFB95314.1"/>
    </source>
</evidence>
<evidence type="ECO:0000313" key="4">
    <source>
        <dbReference type="Proteomes" id="UP000198940"/>
    </source>
</evidence>
<name>A0A1M6XFG7_9FLAO</name>
<accession>A0A1M6XFG7</accession>
<comment type="caution">
    <text evidence="2">The sequence shown here is derived from an EMBL/GenBank/DDBJ whole genome shotgun (WGS) entry which is preliminary data.</text>
</comment>
<proteinExistence type="predicted"/>
<dbReference type="EMBL" id="FRAT01000006">
    <property type="protein sequence ID" value="SHL04555.1"/>
    <property type="molecule type" value="Genomic_DNA"/>
</dbReference>
<keyword evidence="4" id="KW-1185">Reference proteome</keyword>